<evidence type="ECO:0000256" key="1">
    <source>
        <dbReference type="SAM" id="Phobius"/>
    </source>
</evidence>
<sequence length="68" mass="8437">MVGIWLFLKSFSFDFFILLFYNLKLYFYSKSKINLFCNLFMNYYFSLEKISLLSKIIQFFLIISKKEW</sequence>
<keyword evidence="1" id="KW-0812">Transmembrane</keyword>
<proteinExistence type="predicted"/>
<keyword evidence="1" id="KW-1133">Transmembrane helix</keyword>
<evidence type="ECO:0000313" key="2">
    <source>
        <dbReference type="EMBL" id="WZX02500.1"/>
    </source>
</evidence>
<keyword evidence="1" id="KW-0472">Membrane</keyword>
<feature type="transmembrane region" description="Helical" evidence="1">
    <location>
        <begin position="6"/>
        <end position="23"/>
    </location>
</feature>
<dbReference type="EMBL" id="CP128414">
    <property type="protein sequence ID" value="WZX02500.1"/>
    <property type="molecule type" value="Genomic_DNA"/>
</dbReference>
<accession>A0ABZ3CF69</accession>
<organism evidence="2 3">
    <name type="scientific">Candidatus Phytoplasma asteris</name>
    <dbReference type="NCBI Taxonomy" id="85620"/>
    <lineage>
        <taxon>Bacteria</taxon>
        <taxon>Bacillati</taxon>
        <taxon>Mycoplasmatota</taxon>
        <taxon>Mollicutes</taxon>
        <taxon>Acholeplasmatales</taxon>
        <taxon>Acholeplasmataceae</taxon>
        <taxon>Candidatus Phytoplasma</taxon>
        <taxon>16SrI (Aster yellows group)</taxon>
    </lineage>
</organism>
<evidence type="ECO:0000313" key="3">
    <source>
        <dbReference type="Proteomes" id="UP001483898"/>
    </source>
</evidence>
<dbReference type="Proteomes" id="UP001483898">
    <property type="component" value="Chromosome"/>
</dbReference>
<keyword evidence="3" id="KW-1185">Reference proteome</keyword>
<gene>
    <name evidence="2" type="ORF">QN326_05220</name>
</gene>
<protein>
    <submittedName>
        <fullName evidence="2">Uncharacterized protein</fullName>
    </submittedName>
</protein>
<name>A0ABZ3CF69_9MOLU</name>
<reference evidence="2" key="1">
    <citation type="submission" date="2023-06" db="EMBL/GenBank/DDBJ databases">
        <title>Complete Genome of Candidatus Phytoplasma asteris M8.</title>
        <authorList>
            <person name="Toth R."/>
            <person name="Ilic A.-M."/>
            <person name="Huettel B."/>
            <person name="Duduk B."/>
            <person name="Kube M."/>
        </authorList>
    </citation>
    <scope>NUCLEOTIDE SEQUENCE [LARGE SCALE GENOMIC DNA]</scope>
    <source>
        <strain evidence="2">M8</strain>
    </source>
</reference>